<gene>
    <name evidence="1" type="ORF">BGLFYP119_01433</name>
</gene>
<dbReference type="AlphaFoldDB" id="A0A6N2T477"/>
<dbReference type="Gene3D" id="3.40.50.300">
    <property type="entry name" value="P-loop containing nucleotide triphosphate hydrolases"/>
    <property type="match status" value="1"/>
</dbReference>
<organism evidence="1">
    <name type="scientific">Blautia glucerasea</name>
    <dbReference type="NCBI Taxonomy" id="536633"/>
    <lineage>
        <taxon>Bacteria</taxon>
        <taxon>Bacillati</taxon>
        <taxon>Bacillota</taxon>
        <taxon>Clostridia</taxon>
        <taxon>Lachnospirales</taxon>
        <taxon>Lachnospiraceae</taxon>
        <taxon>Blautia</taxon>
    </lineage>
</organism>
<protein>
    <submittedName>
        <fullName evidence="1">Cytidylate kinase</fullName>
    </submittedName>
</protein>
<dbReference type="InterPro" id="IPR027417">
    <property type="entry name" value="P-loop_NTPase"/>
</dbReference>
<dbReference type="EMBL" id="CACRST010000013">
    <property type="protein sequence ID" value="VYT00538.1"/>
    <property type="molecule type" value="Genomic_DNA"/>
</dbReference>
<dbReference type="Pfam" id="PF13189">
    <property type="entry name" value="Cytidylate_kin2"/>
    <property type="match status" value="1"/>
</dbReference>
<accession>A0A6N2T477</accession>
<sequence length="208" mass="23656">MDENIVISIARQYGSGGRTVGKMLAEKLGVSFYDKEIIRMASDESGIDLKLFGKVEGGDSVKPSLFGKSPIYRGKLHQPDSRDFISDENIFSYQAKIVNDLAEKESYVIVGRCVNYVMKDRPNTLRVFIHAPWEFRVEQASAKISGSREDVEKFLLKDDKRKQDYYRRFTGGVWNDATNYDLCLNSGKLGFEKCVEAIEAQLKIMLDK</sequence>
<dbReference type="RefSeq" id="WP_156353770.1">
    <property type="nucleotide sequence ID" value="NZ_CACRST010000013.1"/>
</dbReference>
<keyword evidence="1" id="KW-0808">Transferase</keyword>
<keyword evidence="1" id="KW-0418">Kinase</keyword>
<dbReference type="SUPFAM" id="SSF52540">
    <property type="entry name" value="P-loop containing nucleoside triphosphate hydrolases"/>
    <property type="match status" value="1"/>
</dbReference>
<evidence type="ECO:0000313" key="1">
    <source>
        <dbReference type="EMBL" id="VYT00538.1"/>
    </source>
</evidence>
<reference evidence="1" key="1">
    <citation type="submission" date="2019-11" db="EMBL/GenBank/DDBJ databases">
        <authorList>
            <person name="Feng L."/>
        </authorList>
    </citation>
    <scope>NUCLEOTIDE SEQUENCE</scope>
    <source>
        <strain evidence="1">BgluceraseaLFYP119</strain>
    </source>
</reference>
<proteinExistence type="predicted"/>
<dbReference type="GO" id="GO:0016301">
    <property type="term" value="F:kinase activity"/>
    <property type="evidence" value="ECO:0007669"/>
    <property type="project" value="UniProtKB-KW"/>
</dbReference>
<name>A0A6N2T477_9FIRM</name>